<dbReference type="AlphaFoldDB" id="A0A2K3P5B2"/>
<keyword evidence="1" id="KW-0175">Coiled coil</keyword>
<reference evidence="2 3" key="2">
    <citation type="journal article" date="2017" name="Front. Plant Sci.">
        <title>Gene Classification and Mining of Molecular Markers Useful in Red Clover (Trifolium pratense) Breeding.</title>
        <authorList>
            <person name="Istvanek J."/>
            <person name="Dluhosova J."/>
            <person name="Dluhos P."/>
            <person name="Patkova L."/>
            <person name="Nedelnik J."/>
            <person name="Repkova J."/>
        </authorList>
    </citation>
    <scope>NUCLEOTIDE SEQUENCE [LARGE SCALE GENOMIC DNA]</scope>
    <source>
        <strain evidence="3">cv. Tatra</strain>
        <tissue evidence="2">Young leaves</tissue>
    </source>
</reference>
<organism evidence="2 3">
    <name type="scientific">Trifolium pratense</name>
    <name type="common">Red clover</name>
    <dbReference type="NCBI Taxonomy" id="57577"/>
    <lineage>
        <taxon>Eukaryota</taxon>
        <taxon>Viridiplantae</taxon>
        <taxon>Streptophyta</taxon>
        <taxon>Embryophyta</taxon>
        <taxon>Tracheophyta</taxon>
        <taxon>Spermatophyta</taxon>
        <taxon>Magnoliopsida</taxon>
        <taxon>eudicotyledons</taxon>
        <taxon>Gunneridae</taxon>
        <taxon>Pentapetalae</taxon>
        <taxon>rosids</taxon>
        <taxon>fabids</taxon>
        <taxon>Fabales</taxon>
        <taxon>Fabaceae</taxon>
        <taxon>Papilionoideae</taxon>
        <taxon>50 kb inversion clade</taxon>
        <taxon>NPAAA clade</taxon>
        <taxon>Hologalegina</taxon>
        <taxon>IRL clade</taxon>
        <taxon>Trifolieae</taxon>
        <taxon>Trifolium</taxon>
    </lineage>
</organism>
<gene>
    <name evidence="2" type="ORF">L195_g007050</name>
</gene>
<evidence type="ECO:0000256" key="1">
    <source>
        <dbReference type="SAM" id="Coils"/>
    </source>
</evidence>
<evidence type="ECO:0008006" key="4">
    <source>
        <dbReference type="Google" id="ProtNLM"/>
    </source>
</evidence>
<name>A0A2K3P5B2_TRIPR</name>
<feature type="coiled-coil region" evidence="1">
    <location>
        <begin position="77"/>
        <end position="107"/>
    </location>
</feature>
<evidence type="ECO:0000313" key="3">
    <source>
        <dbReference type="Proteomes" id="UP000236291"/>
    </source>
</evidence>
<comment type="caution">
    <text evidence="2">The sequence shown here is derived from an EMBL/GenBank/DDBJ whole genome shotgun (WGS) entry which is preliminary data.</text>
</comment>
<protein>
    <recommendedName>
        <fullName evidence="4">MADS-box domain-containing protein</fullName>
    </recommendedName>
</protein>
<evidence type="ECO:0000313" key="2">
    <source>
        <dbReference type="EMBL" id="PNY10472.1"/>
    </source>
</evidence>
<sequence>MASPNLDETRGEKRFKRIIPKLLEDIDALSTEHGVEVCILTKGPGETIPTVWASPRMTAKLLEANKVAEVDHPLEDRKKLEDRLVKLKQMQELVEKLKEKKRSEHASVKHQLNDDGVLSFLEQNYSAATTDLGHLFKPVQKRIGAGRPNLDVAAQ</sequence>
<accession>A0A2K3P5B2</accession>
<dbReference type="EMBL" id="ASHM01003847">
    <property type="protein sequence ID" value="PNY10472.1"/>
    <property type="molecule type" value="Genomic_DNA"/>
</dbReference>
<dbReference type="Proteomes" id="UP000236291">
    <property type="component" value="Unassembled WGS sequence"/>
</dbReference>
<reference evidence="2 3" key="1">
    <citation type="journal article" date="2014" name="Am. J. Bot.">
        <title>Genome assembly and annotation for red clover (Trifolium pratense; Fabaceae).</title>
        <authorList>
            <person name="Istvanek J."/>
            <person name="Jaros M."/>
            <person name="Krenek A."/>
            <person name="Repkova J."/>
        </authorList>
    </citation>
    <scope>NUCLEOTIDE SEQUENCE [LARGE SCALE GENOMIC DNA]</scope>
    <source>
        <strain evidence="3">cv. Tatra</strain>
        <tissue evidence="2">Young leaves</tissue>
    </source>
</reference>
<proteinExistence type="predicted"/>
<feature type="non-terminal residue" evidence="2">
    <location>
        <position position="155"/>
    </location>
</feature>